<sequence>MKHLHLRALALLLSSSCLGAIAAPGEGHMPPPGPPIGAHGPHQHGPGFAHGVDLSDAQEDKVFAIMHAQEPKRREYTRALQGAHESLRALGGAEQFDDAKAASLAQAAGTALTALTLLEARTDAQLRAVLTPEQRKQSLDNRPRREQRRAGRHAD</sequence>
<feature type="signal peptide" evidence="2">
    <location>
        <begin position="1"/>
        <end position="22"/>
    </location>
</feature>
<feature type="chain" id="PRO_5045971272" evidence="2">
    <location>
        <begin position="23"/>
        <end position="155"/>
    </location>
</feature>
<dbReference type="PANTHER" id="PTHR38102:SF1">
    <property type="entry name" value="PERIPLASMIC CHAPERONE SPY"/>
    <property type="match status" value="1"/>
</dbReference>
<dbReference type="Proteomes" id="UP000819052">
    <property type="component" value="Unassembled WGS sequence"/>
</dbReference>
<dbReference type="RefSeq" id="WP_167080329.1">
    <property type="nucleotide sequence ID" value="NZ_VVIW01000026.1"/>
</dbReference>
<evidence type="ECO:0000313" key="3">
    <source>
        <dbReference type="EMBL" id="NHZ44015.1"/>
    </source>
</evidence>
<keyword evidence="2" id="KW-0732">Signal</keyword>
<evidence type="ECO:0000313" key="4">
    <source>
        <dbReference type="Proteomes" id="UP000819052"/>
    </source>
</evidence>
<protein>
    <submittedName>
        <fullName evidence="3">Periplasmic heavy metal sensor</fullName>
    </submittedName>
</protein>
<accession>A0ABX0MA17</accession>
<dbReference type="EMBL" id="VVIW01000026">
    <property type="protein sequence ID" value="NHZ44015.1"/>
    <property type="molecule type" value="Genomic_DNA"/>
</dbReference>
<evidence type="ECO:0000256" key="1">
    <source>
        <dbReference type="SAM" id="MobiDB-lite"/>
    </source>
</evidence>
<dbReference type="PANTHER" id="PTHR38102">
    <property type="entry name" value="PERIPLASMIC CHAPERONE SPY"/>
    <property type="match status" value="1"/>
</dbReference>
<dbReference type="InterPro" id="IPR025961">
    <property type="entry name" value="Metal_resist"/>
</dbReference>
<dbReference type="Gene3D" id="1.20.120.1490">
    <property type="match status" value="1"/>
</dbReference>
<feature type="region of interest" description="Disordered" evidence="1">
    <location>
        <begin position="128"/>
        <end position="155"/>
    </location>
</feature>
<dbReference type="InterPro" id="IPR052211">
    <property type="entry name" value="Cpx_auxiliary_protein"/>
</dbReference>
<keyword evidence="4" id="KW-1185">Reference proteome</keyword>
<organism evidence="3 4">
    <name type="scientific">Massilia aquatica</name>
    <dbReference type="NCBI Taxonomy" id="2609000"/>
    <lineage>
        <taxon>Bacteria</taxon>
        <taxon>Pseudomonadati</taxon>
        <taxon>Pseudomonadota</taxon>
        <taxon>Betaproteobacteria</taxon>
        <taxon>Burkholderiales</taxon>
        <taxon>Oxalobacteraceae</taxon>
        <taxon>Telluria group</taxon>
        <taxon>Massilia</taxon>
    </lineage>
</organism>
<evidence type="ECO:0000256" key="2">
    <source>
        <dbReference type="SAM" id="SignalP"/>
    </source>
</evidence>
<feature type="compositionally biased region" description="Basic and acidic residues" evidence="1">
    <location>
        <begin position="133"/>
        <end position="155"/>
    </location>
</feature>
<gene>
    <name evidence="3" type="ORF">F1609_28190</name>
</gene>
<comment type="caution">
    <text evidence="3">The sequence shown here is derived from an EMBL/GenBank/DDBJ whole genome shotgun (WGS) entry which is preliminary data.</text>
</comment>
<reference evidence="3 4" key="1">
    <citation type="submission" date="2019-09" db="EMBL/GenBank/DDBJ databases">
        <title>Taxonomy of Antarctic Massilia spp.: description of Massilia rubra sp. nov., Massilia aquatica sp. nov., Massilia mucilaginosa sp. nov., Massilia frigida sp. nov. isolated from streams, lakes and regoliths.</title>
        <authorList>
            <person name="Holochova P."/>
            <person name="Sedlacek I."/>
            <person name="Kralova S."/>
            <person name="Maslanova I."/>
            <person name="Busse H.-J."/>
            <person name="Stankova E."/>
            <person name="Vrbovska V."/>
            <person name="Kovarovic V."/>
            <person name="Bartak M."/>
            <person name="Svec P."/>
            <person name="Pantucek R."/>
        </authorList>
    </citation>
    <scope>NUCLEOTIDE SEQUENCE [LARGE SCALE GENOMIC DNA]</scope>
    <source>
        <strain evidence="3 4">CCM 8693</strain>
    </source>
</reference>
<proteinExistence type="predicted"/>
<dbReference type="Pfam" id="PF13801">
    <property type="entry name" value="Metal_resist"/>
    <property type="match status" value="1"/>
</dbReference>
<name>A0ABX0MA17_9BURK</name>